<feature type="compositionally biased region" description="Polar residues" evidence="20">
    <location>
        <begin position="1"/>
        <end position="15"/>
    </location>
</feature>
<dbReference type="Gene3D" id="1.20.58.1480">
    <property type="match status" value="1"/>
</dbReference>
<sequence length="810" mass="89559">MTTTPANEQSPSPTAGATPVERPVLPLLDSVLFPQMLAPLFVNDERAINAVEQAAASDRVVLAVAARGPTEDFSVGMNDLYSIGVEAIVQRLRRLPDGTLSVVLEGRQRMQIISVVAEHPALRVLAAPLETPPLDEDAALMVEALSRTILTTFEKIVRLSRNLPDDAYLTALNSAEPGELADIIAALLPISVEERQKILELVDIEQRLRHLEVLLAKELDLLELENRIHSQVQQEVDRSQREMFLREQLRAIQRELGQEDPSRREIALLRERAAAAGLPAHAMARFEEELARLDLISPMSPEHGMLRTYLDWLISLPWSNASPENRDLRAAAAVLERNHYGLRKVKDRILEYIAVRQLAGPARRAPILCFVGPPGVGKTSLGQSIAEALGRRFVRLSLGGVHDEAEIRGHRRTYIGALPGRILQRMKVAGTINPVFMLDEVDKLGSDFRGDPSAALLEVLDPEQNSTFSDHYLDLPYDLSQTLFITTANVADAIPDPLLDRMELVELPGYTEDEKLHIARRFLIPRQMTDSGLPPATIRFGNETIHAIIRNYTYEAGVRNLEREIGAICRKIARRIAEGKRYQRQITPRALPKLLGPPRFEIGKIDPRDQVGVAVGMVYTSAGGDIMPVEVVLMDGKGNLLLTGQLGEVMQESAQAALSFARANAARLGIEVRHFDKLDVHVHVPEGATPKDGPSAGVTIATALISALTGRTVRHDIAMTGEITLHGRILPIGGVKEKVLGAYRAGIRQIILPKRNEHDLAEIPAVLRRQLTIHLIERIEQALELVLGPPPPKEPRRAPRVIPRRIDDDD</sequence>
<dbReference type="Gene3D" id="3.40.50.300">
    <property type="entry name" value="P-loop containing nucleotide triphosphate hydrolases"/>
    <property type="match status" value="1"/>
</dbReference>
<dbReference type="Gene3D" id="3.30.230.10">
    <property type="match status" value="1"/>
</dbReference>
<evidence type="ECO:0000256" key="9">
    <source>
        <dbReference type="ARBA" id="ARBA00050665"/>
    </source>
</evidence>
<dbReference type="NCBIfam" id="TIGR00763">
    <property type="entry name" value="lon"/>
    <property type="match status" value="1"/>
</dbReference>
<evidence type="ECO:0000313" key="23">
    <source>
        <dbReference type="EMBL" id="OAN47555.1"/>
    </source>
</evidence>
<evidence type="ECO:0000256" key="7">
    <source>
        <dbReference type="ARBA" id="ARBA00022840"/>
    </source>
</evidence>
<feature type="region of interest" description="Disordered" evidence="20">
    <location>
        <begin position="1"/>
        <end position="20"/>
    </location>
</feature>
<evidence type="ECO:0000256" key="11">
    <source>
        <dbReference type="ARBA" id="ARBA00066743"/>
    </source>
</evidence>
<dbReference type="GO" id="GO:0004252">
    <property type="term" value="F:serine-type endopeptidase activity"/>
    <property type="evidence" value="ECO:0007669"/>
    <property type="project" value="UniProtKB-UniRule"/>
</dbReference>
<dbReference type="PANTHER" id="PTHR10046">
    <property type="entry name" value="ATP DEPENDENT LON PROTEASE FAMILY MEMBER"/>
    <property type="match status" value="1"/>
</dbReference>
<dbReference type="InterPro" id="IPR027417">
    <property type="entry name" value="P-loop_NTPase"/>
</dbReference>
<dbReference type="InterPro" id="IPR003111">
    <property type="entry name" value="Lon_prtase_N"/>
</dbReference>
<reference evidence="23 24" key="1">
    <citation type="submission" date="2016-04" db="EMBL/GenBank/DDBJ databases">
        <title>Chloroflexus islandicus sp. nov., a thermophilic filamentous anoxygenic phototrophic bacterium from geyser Strokkur (Iceland).</title>
        <authorList>
            <person name="Gaisin V.A."/>
            <person name="Kalashnikov A.M."/>
            <person name="Sukhacheva M.V."/>
            <person name="Grouzdev D.S."/>
            <person name="Ivanov T.M."/>
            <person name="Kuznetsov B."/>
            <person name="Gorlenko V.M."/>
        </authorList>
    </citation>
    <scope>NUCLEOTIDE SEQUENCE [LARGE SCALE GENOMIC DNA]</scope>
    <source>
        <strain evidence="24">isl-2</strain>
    </source>
</reference>
<evidence type="ECO:0000256" key="4">
    <source>
        <dbReference type="ARBA" id="ARBA00022741"/>
    </source>
</evidence>
<evidence type="ECO:0000256" key="1">
    <source>
        <dbReference type="ARBA" id="ARBA00004496"/>
    </source>
</evidence>
<dbReference type="SMART" id="SM00382">
    <property type="entry name" value="AAA"/>
    <property type="match status" value="1"/>
</dbReference>
<feature type="active site" evidence="14 16">
    <location>
        <position position="695"/>
    </location>
</feature>
<feature type="binding site" evidence="14 17">
    <location>
        <begin position="372"/>
        <end position="379"/>
    </location>
    <ligand>
        <name>ATP</name>
        <dbReference type="ChEBI" id="CHEBI:30616"/>
    </ligand>
</feature>
<dbReference type="InterPro" id="IPR015947">
    <property type="entry name" value="PUA-like_sf"/>
</dbReference>
<keyword evidence="24" id="KW-1185">Reference proteome</keyword>
<protein>
    <recommendedName>
        <fullName evidence="12 14">Lon protease</fullName>
        <ecNumber evidence="11 14">3.4.21.53</ecNumber>
    </recommendedName>
    <alternativeName>
        <fullName evidence="13 14">ATP-dependent protease La</fullName>
    </alternativeName>
</protein>
<comment type="catalytic activity">
    <reaction evidence="9 14 15 18">
        <text>Hydrolysis of proteins in presence of ATP.</text>
        <dbReference type="EC" id="3.4.21.53"/>
    </reaction>
</comment>
<evidence type="ECO:0000256" key="12">
    <source>
        <dbReference type="ARBA" id="ARBA00071934"/>
    </source>
</evidence>
<keyword evidence="6 14" id="KW-0720">Serine protease</keyword>
<dbReference type="SUPFAM" id="SSF54211">
    <property type="entry name" value="Ribosomal protein S5 domain 2-like"/>
    <property type="match status" value="1"/>
</dbReference>
<dbReference type="InterPro" id="IPR008269">
    <property type="entry name" value="Lon_proteolytic"/>
</dbReference>
<dbReference type="HAMAP" id="MF_01973">
    <property type="entry name" value="lon_bact"/>
    <property type="match status" value="1"/>
</dbReference>
<feature type="domain" description="Lon proteolytic" evidence="21">
    <location>
        <begin position="608"/>
        <end position="789"/>
    </location>
</feature>
<proteinExistence type="evidence at transcript level"/>
<evidence type="ECO:0000256" key="19">
    <source>
        <dbReference type="RuleBase" id="RU000591"/>
    </source>
</evidence>
<dbReference type="PROSITE" id="PS01046">
    <property type="entry name" value="LON_SER"/>
    <property type="match status" value="1"/>
</dbReference>
<dbReference type="PROSITE" id="PS51787">
    <property type="entry name" value="LON_N"/>
    <property type="match status" value="1"/>
</dbReference>
<dbReference type="SMART" id="SM00464">
    <property type="entry name" value="LON"/>
    <property type="match status" value="1"/>
</dbReference>
<dbReference type="InterPro" id="IPR008268">
    <property type="entry name" value="Peptidase_S16_AS"/>
</dbReference>
<dbReference type="InterPro" id="IPR046336">
    <property type="entry name" value="Lon_prtase_N_sf"/>
</dbReference>
<evidence type="ECO:0000313" key="24">
    <source>
        <dbReference type="Proteomes" id="UP000078287"/>
    </source>
</evidence>
<dbReference type="FunFam" id="1.20.5.5270:FF:000002">
    <property type="entry name" value="Lon protease homolog"/>
    <property type="match status" value="1"/>
</dbReference>
<dbReference type="InterPro" id="IPR004815">
    <property type="entry name" value="Lon_bac/euk-typ"/>
</dbReference>
<dbReference type="RefSeq" id="WP_066783649.1">
    <property type="nucleotide sequence ID" value="NZ_LWQS01000036.1"/>
</dbReference>
<dbReference type="InterPro" id="IPR027065">
    <property type="entry name" value="Lon_Prtase"/>
</dbReference>
<evidence type="ECO:0000256" key="15">
    <source>
        <dbReference type="PIRNR" id="PIRNR001174"/>
    </source>
</evidence>
<dbReference type="InterPro" id="IPR014721">
    <property type="entry name" value="Ribsml_uS5_D2-typ_fold_subgr"/>
</dbReference>
<evidence type="ECO:0000256" key="20">
    <source>
        <dbReference type="SAM" id="MobiDB-lite"/>
    </source>
</evidence>
<dbReference type="PROSITE" id="PS51786">
    <property type="entry name" value="LON_PROTEOLYTIC"/>
    <property type="match status" value="1"/>
</dbReference>
<dbReference type="GO" id="GO:0034605">
    <property type="term" value="P:cellular response to heat"/>
    <property type="evidence" value="ECO:0007669"/>
    <property type="project" value="UniProtKB-UniRule"/>
</dbReference>
<evidence type="ECO:0000256" key="16">
    <source>
        <dbReference type="PIRSR" id="PIRSR001174-1"/>
    </source>
</evidence>
<feature type="active site" evidence="14 16">
    <location>
        <position position="738"/>
    </location>
</feature>
<dbReference type="GO" id="GO:0006515">
    <property type="term" value="P:protein quality control for misfolded or incompletely synthesized proteins"/>
    <property type="evidence" value="ECO:0007669"/>
    <property type="project" value="UniProtKB-UniRule"/>
</dbReference>
<dbReference type="InterPro" id="IPR003593">
    <property type="entry name" value="AAA+_ATPase"/>
</dbReference>
<comment type="caution">
    <text evidence="23">The sequence shown here is derived from an EMBL/GenBank/DDBJ whole genome shotgun (WGS) entry which is preliminary data.</text>
</comment>
<dbReference type="GO" id="GO:0016887">
    <property type="term" value="F:ATP hydrolysis activity"/>
    <property type="evidence" value="ECO:0007669"/>
    <property type="project" value="UniProtKB-UniRule"/>
</dbReference>
<dbReference type="GO" id="GO:0005737">
    <property type="term" value="C:cytoplasm"/>
    <property type="evidence" value="ECO:0007669"/>
    <property type="project" value="UniProtKB-SubCell"/>
</dbReference>
<accession>A0A178MHL5</accession>
<evidence type="ECO:0000259" key="21">
    <source>
        <dbReference type="PROSITE" id="PS51786"/>
    </source>
</evidence>
<dbReference type="Gene3D" id="2.30.130.40">
    <property type="entry name" value="LON domain-like"/>
    <property type="match status" value="1"/>
</dbReference>
<evidence type="ECO:0000256" key="17">
    <source>
        <dbReference type="PIRSR" id="PIRSR001174-2"/>
    </source>
</evidence>
<comment type="induction">
    <text evidence="14">By heat shock.</text>
</comment>
<comment type="function">
    <text evidence="10 14">ATP-dependent serine protease that mediates the selective degradation of mutant and abnormal proteins as well as certain short-lived regulatory proteins. Required for cellular homeostasis and for survival from DNA damage and developmental changes induced by stress. Degrades polypeptides processively to yield small peptide fragments that are 5 to 10 amino acids long. Binds to DNA in a double-stranded, site-specific manner.</text>
</comment>
<evidence type="ECO:0000256" key="18">
    <source>
        <dbReference type="PROSITE-ProRule" id="PRU01122"/>
    </source>
</evidence>
<dbReference type="Pfam" id="PF05362">
    <property type="entry name" value="Lon_C"/>
    <property type="match status" value="1"/>
</dbReference>
<keyword evidence="3 14" id="KW-0645">Protease</keyword>
<evidence type="ECO:0000256" key="14">
    <source>
        <dbReference type="HAMAP-Rule" id="MF_01973"/>
    </source>
</evidence>
<comment type="subunit">
    <text evidence="14 15">Homohexamer. Organized in a ring with a central cavity.</text>
</comment>
<dbReference type="InterPro" id="IPR003959">
    <property type="entry name" value="ATPase_AAA_core"/>
</dbReference>
<dbReference type="GO" id="GO:0043565">
    <property type="term" value="F:sequence-specific DNA binding"/>
    <property type="evidence" value="ECO:0007669"/>
    <property type="project" value="UniProtKB-UniRule"/>
</dbReference>
<evidence type="ECO:0000256" key="5">
    <source>
        <dbReference type="ARBA" id="ARBA00022801"/>
    </source>
</evidence>
<evidence type="ECO:0000256" key="6">
    <source>
        <dbReference type="ARBA" id="ARBA00022825"/>
    </source>
</evidence>
<dbReference type="EC" id="3.4.21.53" evidence="11 14"/>
<evidence type="ECO:0000259" key="22">
    <source>
        <dbReference type="PROSITE" id="PS51787"/>
    </source>
</evidence>
<gene>
    <name evidence="14" type="primary">lon</name>
    <name evidence="23" type="ORF">A6A03_09895</name>
</gene>
<keyword evidence="7 14" id="KW-0067">ATP-binding</keyword>
<evidence type="ECO:0000256" key="2">
    <source>
        <dbReference type="ARBA" id="ARBA00022490"/>
    </source>
</evidence>
<name>A0A178MHL5_9CHLR</name>
<keyword evidence="8 14" id="KW-0346">Stress response</keyword>
<evidence type="ECO:0000256" key="8">
    <source>
        <dbReference type="ARBA" id="ARBA00023016"/>
    </source>
</evidence>
<dbReference type="OrthoDB" id="9803599at2"/>
<dbReference type="Pfam" id="PF22667">
    <property type="entry name" value="Lon_lid"/>
    <property type="match status" value="1"/>
</dbReference>
<evidence type="ECO:0000256" key="10">
    <source>
        <dbReference type="ARBA" id="ARBA00053875"/>
    </source>
</evidence>
<comment type="subcellular location">
    <subcellularLocation>
        <location evidence="1 14 15">Cytoplasm</location>
    </subcellularLocation>
</comment>
<dbReference type="Gene3D" id="1.20.5.5270">
    <property type="match status" value="1"/>
</dbReference>
<dbReference type="Pfam" id="PF00004">
    <property type="entry name" value="AAA"/>
    <property type="match status" value="1"/>
</dbReference>
<dbReference type="AlphaFoldDB" id="A0A178MHL5"/>
<keyword evidence="2 14" id="KW-0963">Cytoplasm</keyword>
<dbReference type="InterPro" id="IPR054594">
    <property type="entry name" value="Lon_lid"/>
</dbReference>
<evidence type="ECO:0000256" key="3">
    <source>
        <dbReference type="ARBA" id="ARBA00022670"/>
    </source>
</evidence>
<dbReference type="CDD" id="cd19500">
    <property type="entry name" value="RecA-like_Lon"/>
    <property type="match status" value="1"/>
</dbReference>
<dbReference type="Proteomes" id="UP000078287">
    <property type="component" value="Unassembled WGS sequence"/>
</dbReference>
<evidence type="ECO:0000256" key="13">
    <source>
        <dbReference type="ARBA" id="ARBA00082722"/>
    </source>
</evidence>
<keyword evidence="5 14" id="KW-0378">Hydrolase</keyword>
<dbReference type="PIRSF" id="PIRSF001174">
    <property type="entry name" value="Lon_proteas"/>
    <property type="match status" value="1"/>
</dbReference>
<dbReference type="PRINTS" id="PR00830">
    <property type="entry name" value="ENDOLAPTASE"/>
</dbReference>
<organism evidence="23 24">
    <name type="scientific">Chloroflexus islandicus</name>
    <dbReference type="NCBI Taxonomy" id="1707952"/>
    <lineage>
        <taxon>Bacteria</taxon>
        <taxon>Bacillati</taxon>
        <taxon>Chloroflexota</taxon>
        <taxon>Chloroflexia</taxon>
        <taxon>Chloroflexales</taxon>
        <taxon>Chloroflexineae</taxon>
        <taxon>Chloroflexaceae</taxon>
        <taxon>Chloroflexus</taxon>
    </lineage>
</organism>
<dbReference type="Gene3D" id="1.10.8.60">
    <property type="match status" value="1"/>
</dbReference>
<dbReference type="InterPro" id="IPR020568">
    <property type="entry name" value="Ribosomal_Su5_D2-typ_SF"/>
</dbReference>
<feature type="domain" description="Lon N-terminal" evidence="22">
    <location>
        <begin position="22"/>
        <end position="219"/>
    </location>
</feature>
<dbReference type="Pfam" id="PF02190">
    <property type="entry name" value="LON_substr_bdg"/>
    <property type="match status" value="1"/>
</dbReference>
<dbReference type="FunFam" id="3.40.50.300:FF:000021">
    <property type="entry name" value="Lon protease homolog"/>
    <property type="match status" value="1"/>
</dbReference>
<dbReference type="EMBL" id="LWQS01000036">
    <property type="protein sequence ID" value="OAN47555.1"/>
    <property type="molecule type" value="Genomic_DNA"/>
</dbReference>
<dbReference type="SUPFAM" id="SSF52540">
    <property type="entry name" value="P-loop containing nucleoside triphosphate hydrolases"/>
    <property type="match status" value="1"/>
</dbReference>
<dbReference type="GO" id="GO:0004176">
    <property type="term" value="F:ATP-dependent peptidase activity"/>
    <property type="evidence" value="ECO:0007669"/>
    <property type="project" value="UniProtKB-UniRule"/>
</dbReference>
<dbReference type="InterPro" id="IPR027543">
    <property type="entry name" value="Lon_bac"/>
</dbReference>
<comment type="similarity">
    <text evidence="14 15 18 19">Belongs to the peptidase S16 family.</text>
</comment>
<dbReference type="SUPFAM" id="SSF88697">
    <property type="entry name" value="PUA domain-like"/>
    <property type="match status" value="1"/>
</dbReference>
<dbReference type="GO" id="GO:0005524">
    <property type="term" value="F:ATP binding"/>
    <property type="evidence" value="ECO:0007669"/>
    <property type="project" value="UniProtKB-UniRule"/>
</dbReference>
<keyword evidence="4 14" id="KW-0547">Nucleotide-binding</keyword>
<dbReference type="STRING" id="1707952.A6A03_09895"/>
<feature type="region of interest" description="Disordered" evidence="20">
    <location>
        <begin position="787"/>
        <end position="810"/>
    </location>
</feature>